<dbReference type="Proteomes" id="UP000178315">
    <property type="component" value="Unassembled WGS sequence"/>
</dbReference>
<name>A0A1G2A982_9BACT</name>
<dbReference type="Gene3D" id="2.40.50.120">
    <property type="match status" value="1"/>
</dbReference>
<evidence type="ECO:0000313" key="2">
    <source>
        <dbReference type="Proteomes" id="UP000178315"/>
    </source>
</evidence>
<protein>
    <submittedName>
        <fullName evidence="1">Uncharacterized protein</fullName>
    </submittedName>
</protein>
<gene>
    <name evidence="1" type="ORF">A3H61_04925</name>
</gene>
<sequence length="179" mass="19616">MSTRLLSFIKVLKAMKKTIFLIGFLSLLLAPYKFVFACRCVQPGAPKEELQTATAVFSGTVVDIDKKKVSVGQGFFEDSYTATFDVEMAWKGVSKKTITVNAGIQGGMCGYPFEEKESYIVYAHGADENGLLTSLCTRTNKLIYAYEDLKELGEGQAELVQNTVPELPAHIQFTSATCG</sequence>
<reference evidence="1 2" key="1">
    <citation type="journal article" date="2016" name="Nat. Commun.">
        <title>Thousands of microbial genomes shed light on interconnected biogeochemical processes in an aquifer system.</title>
        <authorList>
            <person name="Anantharaman K."/>
            <person name="Brown C.T."/>
            <person name="Hug L.A."/>
            <person name="Sharon I."/>
            <person name="Castelle C.J."/>
            <person name="Probst A.J."/>
            <person name="Thomas B.C."/>
            <person name="Singh A."/>
            <person name="Wilkins M.J."/>
            <person name="Karaoz U."/>
            <person name="Brodie E.L."/>
            <person name="Williams K.H."/>
            <person name="Hubbard S.S."/>
            <person name="Banfield J.F."/>
        </authorList>
    </citation>
    <scope>NUCLEOTIDE SEQUENCE [LARGE SCALE GENOMIC DNA]</scope>
</reference>
<evidence type="ECO:0000313" key="1">
    <source>
        <dbReference type="EMBL" id="OGY73463.1"/>
    </source>
</evidence>
<dbReference type="AlphaFoldDB" id="A0A1G2A982"/>
<accession>A0A1G2A982</accession>
<proteinExistence type="predicted"/>
<organism evidence="1 2">
    <name type="scientific">Candidatus Jacksonbacteria bacterium RIFCSPLOWO2_02_FULL_44_20</name>
    <dbReference type="NCBI Taxonomy" id="1798460"/>
    <lineage>
        <taxon>Bacteria</taxon>
        <taxon>Candidatus Jacksoniibacteriota</taxon>
    </lineage>
</organism>
<dbReference type="InterPro" id="IPR008993">
    <property type="entry name" value="TIMP-like_OB-fold"/>
</dbReference>
<dbReference type="EMBL" id="MHJU01000012">
    <property type="protein sequence ID" value="OGY73463.1"/>
    <property type="molecule type" value="Genomic_DNA"/>
</dbReference>
<comment type="caution">
    <text evidence="1">The sequence shown here is derived from an EMBL/GenBank/DDBJ whole genome shotgun (WGS) entry which is preliminary data.</text>
</comment>
<dbReference type="SUPFAM" id="SSF50242">
    <property type="entry name" value="TIMP-like"/>
    <property type="match status" value="1"/>
</dbReference>